<proteinExistence type="predicted"/>
<name>A0A0U9HJY0_9FIRM</name>
<gene>
    <name evidence="2" type="ORF">TSYNT_9492</name>
</gene>
<evidence type="ECO:0000313" key="2">
    <source>
        <dbReference type="EMBL" id="GAQ26228.1"/>
    </source>
</evidence>
<accession>A0A0U9HJY0</accession>
<feature type="compositionally biased region" description="Basic and acidic residues" evidence="1">
    <location>
        <begin position="79"/>
        <end position="98"/>
    </location>
</feature>
<feature type="compositionally biased region" description="Basic and acidic residues" evidence="1">
    <location>
        <begin position="50"/>
        <end position="68"/>
    </location>
</feature>
<keyword evidence="3" id="KW-1185">Reference proteome</keyword>
<dbReference type="STRING" id="224999.GCA_001485475_02272"/>
<dbReference type="RefSeq" id="WP_162781001.1">
    <property type="nucleotide sequence ID" value="NZ_BSDN01000004.1"/>
</dbReference>
<dbReference type="EMBL" id="DF977003">
    <property type="protein sequence ID" value="GAQ26228.1"/>
    <property type="molecule type" value="Genomic_DNA"/>
</dbReference>
<evidence type="ECO:0000313" key="3">
    <source>
        <dbReference type="Proteomes" id="UP000062160"/>
    </source>
</evidence>
<protein>
    <submittedName>
        <fullName evidence="2">Uncharacterized protein</fullName>
    </submittedName>
</protein>
<organism evidence="2">
    <name type="scientific">Tepidanaerobacter syntrophicus</name>
    <dbReference type="NCBI Taxonomy" id="224999"/>
    <lineage>
        <taxon>Bacteria</taxon>
        <taxon>Bacillati</taxon>
        <taxon>Bacillota</taxon>
        <taxon>Clostridia</taxon>
        <taxon>Thermosediminibacterales</taxon>
        <taxon>Tepidanaerobacteraceae</taxon>
        <taxon>Tepidanaerobacter</taxon>
    </lineage>
</organism>
<feature type="region of interest" description="Disordered" evidence="1">
    <location>
        <begin position="47"/>
        <end position="98"/>
    </location>
</feature>
<dbReference type="Proteomes" id="UP000062160">
    <property type="component" value="Unassembled WGS sequence"/>
</dbReference>
<reference evidence="2" key="1">
    <citation type="journal article" date="2016" name="Genome Announc.">
        <title>Draft Genome Sequence of the Syntrophic Lactate-Degrading Bacterium Tepidanaerobacter syntrophicus JLT.</title>
        <authorList>
            <person name="Matsuura N."/>
            <person name="Ohashi A."/>
            <person name="Tourlousse D.M."/>
            <person name="Sekiguchi Y."/>
        </authorList>
    </citation>
    <scope>NUCLEOTIDE SEQUENCE [LARGE SCALE GENOMIC DNA]</scope>
    <source>
        <strain evidence="2">JL</strain>
    </source>
</reference>
<dbReference type="AlphaFoldDB" id="A0A0U9HJY0"/>
<evidence type="ECO:0000256" key="1">
    <source>
        <dbReference type="SAM" id="MobiDB-lite"/>
    </source>
</evidence>
<sequence>MAIKPIDMQMIVPKATEIAKVQNVINENIDDNKAILAAGFQEQIKTKRQKITERDQIEKAEFRQEQRSNQKGSSKGKKKKEETKEANKKLNRHLDVRI</sequence>